<keyword evidence="5 7" id="KW-1133">Transmembrane helix</keyword>
<dbReference type="Gene3D" id="1.20.1250.20">
    <property type="entry name" value="MFS general substrate transporter like domains"/>
    <property type="match status" value="1"/>
</dbReference>
<feature type="transmembrane region" description="Helical" evidence="7">
    <location>
        <begin position="161"/>
        <end position="181"/>
    </location>
</feature>
<dbReference type="PROSITE" id="PS50850">
    <property type="entry name" value="MFS"/>
    <property type="match status" value="1"/>
</dbReference>
<feature type="transmembrane region" description="Helical" evidence="7">
    <location>
        <begin position="299"/>
        <end position="316"/>
    </location>
</feature>
<keyword evidence="4 7" id="KW-0812">Transmembrane</keyword>
<feature type="transmembrane region" description="Helical" evidence="7">
    <location>
        <begin position="103"/>
        <end position="124"/>
    </location>
</feature>
<dbReference type="PANTHER" id="PTHR23517:SF2">
    <property type="entry name" value="MULTIDRUG RESISTANCE PROTEIN MDTH"/>
    <property type="match status" value="1"/>
</dbReference>
<feature type="transmembrane region" description="Helical" evidence="7">
    <location>
        <begin position="131"/>
        <end position="149"/>
    </location>
</feature>
<reference evidence="9 10" key="1">
    <citation type="submission" date="2018-06" db="EMBL/GenBank/DDBJ databases">
        <authorList>
            <consortium name="Pathogen Informatics"/>
            <person name="Doyle S."/>
        </authorList>
    </citation>
    <scope>NUCLEOTIDE SEQUENCE [LARGE SCALE GENOMIC DNA]</scope>
    <source>
        <strain evidence="9 10">NCTC12000</strain>
    </source>
</reference>
<feature type="transmembrane region" description="Helical" evidence="7">
    <location>
        <begin position="40"/>
        <end position="63"/>
    </location>
</feature>
<comment type="subcellular location">
    <subcellularLocation>
        <location evidence="1">Cell membrane</location>
        <topology evidence="1">Multi-pass membrane protein</topology>
    </subcellularLocation>
</comment>
<evidence type="ECO:0000313" key="10">
    <source>
        <dbReference type="Proteomes" id="UP000254631"/>
    </source>
</evidence>
<evidence type="ECO:0000313" key="9">
    <source>
        <dbReference type="EMBL" id="STX78514.1"/>
    </source>
</evidence>
<dbReference type="Pfam" id="PF07690">
    <property type="entry name" value="MFS_1"/>
    <property type="match status" value="1"/>
</dbReference>
<keyword evidence="6 7" id="KW-0472">Membrane</keyword>
<keyword evidence="2" id="KW-0813">Transport</keyword>
<dbReference type="OMA" id="TYGMDLA"/>
<dbReference type="InterPro" id="IPR036259">
    <property type="entry name" value="MFS_trans_sf"/>
</dbReference>
<sequence>MKYSWNKTVFPIAAIFSFRLLGLFLLIPVFTLYATNLKGATPTLIGLALGSYGLAQGLLQIPFGMLSDKLGRKPMIAIGLLLFAGGSLLGAVTHSIAGMITARILQGAGAIGSVLIALLADLTLDEQRTKAMAIVGITIGTSFSLAMIISPALTHYYGLSGVFYLTAALAVLGIMILYLIIPNPSKEQFHADSEPSLSLIKPVVTDQHLQRLNFGIFCQHFILTATFFAIPMLLKYQIETGHLHQQWHFYLPLMLFSFILMVPFIIISERKKRLKTVFVISVLLTTFTQGLLVFTSQNWYWFCILMFVYFVSFNVLEATLPSLVSKLASPGSKGTAMGIYSTSQFLGIFFGGSLAGILYQWYDNQAIFLINMILSCLWLIISLSMKSNVYFSTLILPFTANNEESKLVVNQLLKVTGIKEVILSKDENTLYVRVDNEEYSTGSAEKILHQSTIYQ</sequence>
<dbReference type="GO" id="GO:0022857">
    <property type="term" value="F:transmembrane transporter activity"/>
    <property type="evidence" value="ECO:0007669"/>
    <property type="project" value="InterPro"/>
</dbReference>
<feature type="transmembrane region" description="Helical" evidence="7">
    <location>
        <begin position="337"/>
        <end position="359"/>
    </location>
</feature>
<evidence type="ECO:0000256" key="7">
    <source>
        <dbReference type="SAM" id="Phobius"/>
    </source>
</evidence>
<dbReference type="GO" id="GO:0005886">
    <property type="term" value="C:plasma membrane"/>
    <property type="evidence" value="ECO:0007669"/>
    <property type="project" value="UniProtKB-SubCell"/>
</dbReference>
<evidence type="ECO:0000256" key="1">
    <source>
        <dbReference type="ARBA" id="ARBA00004651"/>
    </source>
</evidence>
<feature type="transmembrane region" description="Helical" evidence="7">
    <location>
        <begin position="12"/>
        <end position="34"/>
    </location>
</feature>
<protein>
    <submittedName>
        <fullName evidence="9">Major facilitator family transporter</fullName>
    </submittedName>
</protein>
<feature type="transmembrane region" description="Helical" evidence="7">
    <location>
        <begin position="365"/>
        <end position="385"/>
    </location>
</feature>
<evidence type="ECO:0000259" key="8">
    <source>
        <dbReference type="PROSITE" id="PS50850"/>
    </source>
</evidence>
<evidence type="ECO:0000256" key="2">
    <source>
        <dbReference type="ARBA" id="ARBA00022448"/>
    </source>
</evidence>
<dbReference type="InterPro" id="IPR020846">
    <property type="entry name" value="MFS_dom"/>
</dbReference>
<feature type="transmembrane region" description="Helical" evidence="7">
    <location>
        <begin position="75"/>
        <end position="97"/>
    </location>
</feature>
<dbReference type="InterPro" id="IPR050171">
    <property type="entry name" value="MFS_Transporters"/>
</dbReference>
<evidence type="ECO:0000256" key="6">
    <source>
        <dbReference type="ARBA" id="ARBA00023136"/>
    </source>
</evidence>
<evidence type="ECO:0000256" key="3">
    <source>
        <dbReference type="ARBA" id="ARBA00022475"/>
    </source>
</evidence>
<dbReference type="EMBL" id="UGOL01000001">
    <property type="protein sequence ID" value="STX78514.1"/>
    <property type="molecule type" value="Genomic_DNA"/>
</dbReference>
<dbReference type="InterPro" id="IPR011701">
    <property type="entry name" value="MFS"/>
</dbReference>
<accession>A0A378K9V3</accession>
<dbReference type="PANTHER" id="PTHR23517">
    <property type="entry name" value="RESISTANCE PROTEIN MDTM, PUTATIVE-RELATED-RELATED"/>
    <property type="match status" value="1"/>
</dbReference>
<feature type="domain" description="Major facilitator superfamily (MFS) profile" evidence="8">
    <location>
        <begin position="8"/>
        <end position="390"/>
    </location>
</feature>
<feature type="transmembrane region" description="Helical" evidence="7">
    <location>
        <begin position="214"/>
        <end position="234"/>
    </location>
</feature>
<gene>
    <name evidence="9" type="primary">yajR</name>
    <name evidence="9" type="ORF">NCTC12000_00492</name>
</gene>
<name>A0A378K9V3_LEGPN</name>
<dbReference type="Gene3D" id="3.30.70.100">
    <property type="match status" value="1"/>
</dbReference>
<proteinExistence type="predicted"/>
<dbReference type="CDD" id="cd17472">
    <property type="entry name" value="MFS_YajR_like"/>
    <property type="match status" value="1"/>
</dbReference>
<organism evidence="9 10">
    <name type="scientific">Legionella pneumophila</name>
    <dbReference type="NCBI Taxonomy" id="446"/>
    <lineage>
        <taxon>Bacteria</taxon>
        <taxon>Pseudomonadati</taxon>
        <taxon>Pseudomonadota</taxon>
        <taxon>Gammaproteobacteria</taxon>
        <taxon>Legionellales</taxon>
        <taxon>Legionellaceae</taxon>
        <taxon>Legionella</taxon>
    </lineage>
</organism>
<dbReference type="RefSeq" id="WP_011945555.1">
    <property type="nucleotide sequence ID" value="NZ_BAZA01000036.1"/>
</dbReference>
<feature type="transmembrane region" description="Helical" evidence="7">
    <location>
        <begin position="274"/>
        <end position="293"/>
    </location>
</feature>
<dbReference type="Proteomes" id="UP000254631">
    <property type="component" value="Unassembled WGS sequence"/>
</dbReference>
<dbReference type="AlphaFoldDB" id="A0A378K9V3"/>
<evidence type="ECO:0000256" key="5">
    <source>
        <dbReference type="ARBA" id="ARBA00022989"/>
    </source>
</evidence>
<feature type="transmembrane region" description="Helical" evidence="7">
    <location>
        <begin position="249"/>
        <end position="267"/>
    </location>
</feature>
<evidence type="ECO:0000256" key="4">
    <source>
        <dbReference type="ARBA" id="ARBA00022692"/>
    </source>
</evidence>
<dbReference type="SUPFAM" id="SSF103473">
    <property type="entry name" value="MFS general substrate transporter"/>
    <property type="match status" value="1"/>
</dbReference>
<keyword evidence="3" id="KW-1003">Cell membrane</keyword>